<gene>
    <name evidence="5" type="ORF">KDU71_22165</name>
</gene>
<name>A0A941F8N8_9BACT</name>
<dbReference type="PANTHER" id="PTHR43691:SF11">
    <property type="entry name" value="FI09636P-RELATED"/>
    <property type="match status" value="1"/>
</dbReference>
<evidence type="ECO:0000259" key="4">
    <source>
        <dbReference type="Pfam" id="PF01048"/>
    </source>
</evidence>
<reference evidence="5" key="1">
    <citation type="journal article" date="2018" name="Int. J. Syst. Evol. Microbiol.">
        <title>Carboxylicivirga sediminis sp. nov., isolated from coastal sediment.</title>
        <authorList>
            <person name="Wang F.Q."/>
            <person name="Ren L.H."/>
            <person name="Zou R.J."/>
            <person name="Sun Y.Z."/>
            <person name="Liu X.J."/>
            <person name="Jiang F."/>
            <person name="Liu L.J."/>
        </authorList>
    </citation>
    <scope>NUCLEOTIDE SEQUENCE</scope>
    <source>
        <strain evidence="5">JR1</strain>
    </source>
</reference>
<protein>
    <recommendedName>
        <fullName evidence="2">Uridine phosphorylase</fullName>
        <ecNumber evidence="1">2.4.2.3</ecNumber>
    </recommendedName>
</protein>
<evidence type="ECO:0000256" key="2">
    <source>
        <dbReference type="ARBA" id="ARBA00021980"/>
    </source>
</evidence>
<reference evidence="5" key="2">
    <citation type="submission" date="2021-04" db="EMBL/GenBank/DDBJ databases">
        <authorList>
            <person name="Zhang T."/>
            <person name="Zhang Y."/>
            <person name="Lu D."/>
            <person name="Zuo D."/>
            <person name="Du Z."/>
        </authorList>
    </citation>
    <scope>NUCLEOTIDE SEQUENCE</scope>
    <source>
        <strain evidence="5">JR1</strain>
    </source>
</reference>
<dbReference type="RefSeq" id="WP_212193315.1">
    <property type="nucleotide sequence ID" value="NZ_JAGTAR010000059.1"/>
</dbReference>
<evidence type="ECO:0000256" key="3">
    <source>
        <dbReference type="ARBA" id="ARBA00048447"/>
    </source>
</evidence>
<dbReference type="EMBL" id="JAGTAR010000059">
    <property type="protein sequence ID" value="MBR8538292.1"/>
    <property type="molecule type" value="Genomic_DNA"/>
</dbReference>
<comment type="caution">
    <text evidence="5">The sequence shown here is derived from an EMBL/GenBank/DDBJ whole genome shotgun (WGS) entry which is preliminary data.</text>
</comment>
<dbReference type="SUPFAM" id="SSF53167">
    <property type="entry name" value="Purine and uridine phosphorylases"/>
    <property type="match status" value="1"/>
</dbReference>
<evidence type="ECO:0000313" key="6">
    <source>
        <dbReference type="Proteomes" id="UP000679220"/>
    </source>
</evidence>
<organism evidence="5 6">
    <name type="scientific">Carboxylicivirga sediminis</name>
    <dbReference type="NCBI Taxonomy" id="2006564"/>
    <lineage>
        <taxon>Bacteria</taxon>
        <taxon>Pseudomonadati</taxon>
        <taxon>Bacteroidota</taxon>
        <taxon>Bacteroidia</taxon>
        <taxon>Marinilabiliales</taxon>
        <taxon>Marinilabiliaceae</taxon>
        <taxon>Carboxylicivirga</taxon>
    </lineage>
</organism>
<dbReference type="InterPro" id="IPR035994">
    <property type="entry name" value="Nucleoside_phosphorylase_sf"/>
</dbReference>
<accession>A0A941F8N8</accession>
<dbReference type="Proteomes" id="UP000679220">
    <property type="component" value="Unassembled WGS sequence"/>
</dbReference>
<dbReference type="GO" id="GO:0005829">
    <property type="term" value="C:cytosol"/>
    <property type="evidence" value="ECO:0007669"/>
    <property type="project" value="TreeGrafter"/>
</dbReference>
<dbReference type="InterPro" id="IPR000845">
    <property type="entry name" value="Nucleoside_phosphorylase_d"/>
</dbReference>
<dbReference type="GO" id="GO:0004731">
    <property type="term" value="F:purine-nucleoside phosphorylase activity"/>
    <property type="evidence" value="ECO:0007669"/>
    <property type="project" value="TreeGrafter"/>
</dbReference>
<feature type="domain" description="Nucleoside phosphorylase" evidence="4">
    <location>
        <begin position="32"/>
        <end position="274"/>
    </location>
</feature>
<dbReference type="PANTHER" id="PTHR43691">
    <property type="entry name" value="URIDINE PHOSPHORYLASE"/>
    <property type="match status" value="1"/>
</dbReference>
<evidence type="ECO:0000256" key="1">
    <source>
        <dbReference type="ARBA" id="ARBA00011888"/>
    </source>
</evidence>
<proteinExistence type="predicted"/>
<dbReference type="Pfam" id="PF01048">
    <property type="entry name" value="PNP_UDP_1"/>
    <property type="match status" value="1"/>
</dbReference>
<dbReference type="EC" id="2.4.2.3" evidence="1"/>
<sequence length="292" mass="32105">MQKKIEASELIINPDGSIFHLHLKPEDIARDIILVGDPGRVELISSLFDSIELKKANREFVSCTGTYNGKRLTVVATGIGTDNIDIVVNELDALVNIDFETRSVKPEHTQLNFVRIGTSGALQKDLPVDSWLLSEKAIGFDGLINFYARRNEVSDLAFEKAFTDALNWNPLLTAPYVVDAAPSLLHKLDGGKVVRGVTISAPGFYGPQGRELRLDIADKDINAKITGFNYQDYRVTNYEMECSAIYGLSALLGHQAATVCVIIANRLAGTASKDYKPVMKQLIEHVVKGLTQ</sequence>
<dbReference type="CDD" id="cd00436">
    <property type="entry name" value="UP_TbUP-like"/>
    <property type="match status" value="1"/>
</dbReference>
<dbReference type="GO" id="GO:0004850">
    <property type="term" value="F:uridine phosphorylase activity"/>
    <property type="evidence" value="ECO:0007669"/>
    <property type="project" value="UniProtKB-EC"/>
</dbReference>
<dbReference type="AlphaFoldDB" id="A0A941F8N8"/>
<dbReference type="GO" id="GO:0006152">
    <property type="term" value="P:purine nucleoside catabolic process"/>
    <property type="evidence" value="ECO:0007669"/>
    <property type="project" value="TreeGrafter"/>
</dbReference>
<comment type="catalytic activity">
    <reaction evidence="3">
        <text>uridine + phosphate = alpha-D-ribose 1-phosphate + uracil</text>
        <dbReference type="Rhea" id="RHEA:24388"/>
        <dbReference type="ChEBI" id="CHEBI:16704"/>
        <dbReference type="ChEBI" id="CHEBI:17568"/>
        <dbReference type="ChEBI" id="CHEBI:43474"/>
        <dbReference type="ChEBI" id="CHEBI:57720"/>
        <dbReference type="EC" id="2.4.2.3"/>
    </reaction>
</comment>
<dbReference type="Gene3D" id="3.40.50.1580">
    <property type="entry name" value="Nucleoside phosphorylase domain"/>
    <property type="match status" value="1"/>
</dbReference>
<keyword evidence="6" id="KW-1185">Reference proteome</keyword>
<evidence type="ECO:0000313" key="5">
    <source>
        <dbReference type="EMBL" id="MBR8538292.1"/>
    </source>
</evidence>